<proteinExistence type="inferred from homology"/>
<dbReference type="PANTHER" id="PTHR32089">
    <property type="entry name" value="METHYL-ACCEPTING CHEMOTAXIS PROTEIN MCPB"/>
    <property type="match status" value="1"/>
</dbReference>
<keyword evidence="14" id="KW-1185">Reference proteome</keyword>
<dbReference type="Gene3D" id="3.30.450.20">
    <property type="entry name" value="PAS domain"/>
    <property type="match status" value="2"/>
</dbReference>
<dbReference type="OrthoDB" id="2379189at2"/>
<evidence type="ECO:0000256" key="9">
    <source>
        <dbReference type="PROSITE-ProRule" id="PRU00284"/>
    </source>
</evidence>
<dbReference type="GO" id="GO:0006935">
    <property type="term" value="P:chemotaxis"/>
    <property type="evidence" value="ECO:0007669"/>
    <property type="project" value="UniProtKB-KW"/>
</dbReference>
<keyword evidence="7 9" id="KW-0807">Transducer</keyword>
<evidence type="ECO:0000256" key="4">
    <source>
        <dbReference type="ARBA" id="ARBA00022692"/>
    </source>
</evidence>
<feature type="domain" description="HAMP" evidence="12">
    <location>
        <begin position="331"/>
        <end position="383"/>
    </location>
</feature>
<keyword evidence="4 10" id="KW-0812">Transmembrane</keyword>
<dbReference type="PANTHER" id="PTHR32089:SF112">
    <property type="entry name" value="LYSOZYME-LIKE PROTEIN-RELATED"/>
    <property type="match status" value="1"/>
</dbReference>
<evidence type="ECO:0000259" key="11">
    <source>
        <dbReference type="PROSITE" id="PS50111"/>
    </source>
</evidence>
<dbReference type="Gene3D" id="6.10.340.10">
    <property type="match status" value="1"/>
</dbReference>
<dbReference type="RefSeq" id="WP_109690926.1">
    <property type="nucleotide sequence ID" value="NZ_QGGL01000020.1"/>
</dbReference>
<evidence type="ECO:0000256" key="8">
    <source>
        <dbReference type="ARBA" id="ARBA00029447"/>
    </source>
</evidence>
<sequence length="689" mass="75543">MKLFRFKSVNYRLIATFLPLLLLVLAGSAGFSYQYSKTIIQAEVEDKLRQQVASASNDLEIRLEQHAKITEALARDVESVGMTLKKDQYVTLVRNAVRANDDTFGMGVWFDNFAFQKDLKYFSNYAFRDKAKNDITWTNEYDSPDFDYSGEKQDWYQKGKSTTKSVEWSVPYLDTVQNVTMVTATAPFYDANKKFMGNVSGDLTLTQLQKLVQDIKVGNTGRAFLIDSEGTYLVDKDPEKIMKKKITEDTADYAALGTEMIKGTNGEKSFADGDETFHLVYRTLPSTGWKVALVLPDAELYSAVNDLLYQLIPIIGIAIVIASVLIYFFSRSIKNNLLRVNRLSEALSSGDLTQTLLVQSEDEFGVMAIHLNQTVTNLREMVGKMAFSASQVASTAEELAASAEQTTTAAEQISRSAVEVASGTEEQARHATHTTNTVSEISTGMELIATRVTGMADAAAHAAHTATDSHEVVQRALVQMEQIQETIGSSAEAVSMLGSKSDEIGQIVEMITTIAAQTNLLSLNAAIEAARAGEHGRGFAVVADEVRKLAEQSGQAAAQIANLVSQIQVEIQAAIYKMTQGTEVVQTGIQLVHDTGDSFFRIVRDVEVVSHQSQEIAAAVEEIAASTHSMQDAMHEITELSNIAAEHTQDVASSSQEQTAMMEEFTAATQLLGKMATELQDEIHKLKTT</sequence>
<evidence type="ECO:0000256" key="6">
    <source>
        <dbReference type="ARBA" id="ARBA00023136"/>
    </source>
</evidence>
<comment type="similarity">
    <text evidence="8">Belongs to the methyl-accepting chemotaxis (MCP) protein family.</text>
</comment>
<evidence type="ECO:0000256" key="1">
    <source>
        <dbReference type="ARBA" id="ARBA00004651"/>
    </source>
</evidence>
<evidence type="ECO:0000313" key="13">
    <source>
        <dbReference type="EMBL" id="PWK06310.1"/>
    </source>
</evidence>
<evidence type="ECO:0000259" key="12">
    <source>
        <dbReference type="PROSITE" id="PS50885"/>
    </source>
</evidence>
<evidence type="ECO:0000256" key="7">
    <source>
        <dbReference type="ARBA" id="ARBA00023224"/>
    </source>
</evidence>
<feature type="domain" description="Methyl-accepting transducer" evidence="11">
    <location>
        <begin position="402"/>
        <end position="638"/>
    </location>
</feature>
<comment type="subcellular location">
    <subcellularLocation>
        <location evidence="1">Cell membrane</location>
        <topology evidence="1">Multi-pass membrane protein</topology>
    </subcellularLocation>
</comment>
<keyword evidence="3" id="KW-0145">Chemotaxis</keyword>
<dbReference type="InterPro" id="IPR033479">
    <property type="entry name" value="dCache_1"/>
</dbReference>
<dbReference type="SMART" id="SM00304">
    <property type="entry name" value="HAMP"/>
    <property type="match status" value="1"/>
</dbReference>
<dbReference type="GO" id="GO:0007165">
    <property type="term" value="P:signal transduction"/>
    <property type="evidence" value="ECO:0007669"/>
    <property type="project" value="UniProtKB-KW"/>
</dbReference>
<organism evidence="13 14">
    <name type="scientific">Tumebacillus permanentifrigoris</name>
    <dbReference type="NCBI Taxonomy" id="378543"/>
    <lineage>
        <taxon>Bacteria</taxon>
        <taxon>Bacillati</taxon>
        <taxon>Bacillota</taxon>
        <taxon>Bacilli</taxon>
        <taxon>Bacillales</taxon>
        <taxon>Alicyclobacillaceae</taxon>
        <taxon>Tumebacillus</taxon>
    </lineage>
</organism>
<dbReference type="CDD" id="cd11386">
    <property type="entry name" value="MCP_signal"/>
    <property type="match status" value="1"/>
</dbReference>
<dbReference type="CDD" id="cd12912">
    <property type="entry name" value="PDC2_MCP_like"/>
    <property type="match status" value="1"/>
</dbReference>
<dbReference type="GO" id="GO:0005886">
    <property type="term" value="C:plasma membrane"/>
    <property type="evidence" value="ECO:0007669"/>
    <property type="project" value="UniProtKB-SubCell"/>
</dbReference>
<dbReference type="SMART" id="SM00283">
    <property type="entry name" value="MA"/>
    <property type="match status" value="1"/>
</dbReference>
<dbReference type="EMBL" id="QGGL01000020">
    <property type="protein sequence ID" value="PWK06310.1"/>
    <property type="molecule type" value="Genomic_DNA"/>
</dbReference>
<dbReference type="AlphaFoldDB" id="A0A316D891"/>
<dbReference type="InterPro" id="IPR003660">
    <property type="entry name" value="HAMP_dom"/>
</dbReference>
<name>A0A316D891_9BACL</name>
<evidence type="ECO:0000256" key="3">
    <source>
        <dbReference type="ARBA" id="ARBA00022500"/>
    </source>
</evidence>
<gene>
    <name evidence="13" type="ORF">C7459_12074</name>
</gene>
<evidence type="ECO:0000313" key="14">
    <source>
        <dbReference type="Proteomes" id="UP000245634"/>
    </source>
</evidence>
<dbReference type="Pfam" id="PF02743">
    <property type="entry name" value="dCache_1"/>
    <property type="match status" value="1"/>
</dbReference>
<comment type="caution">
    <text evidence="13">The sequence shown here is derived from an EMBL/GenBank/DDBJ whole genome shotgun (WGS) entry which is preliminary data.</text>
</comment>
<dbReference type="InterPro" id="IPR004089">
    <property type="entry name" value="MCPsignal_dom"/>
</dbReference>
<keyword evidence="2" id="KW-1003">Cell membrane</keyword>
<feature type="transmembrane region" description="Helical" evidence="10">
    <location>
        <begin position="307"/>
        <end position="329"/>
    </location>
</feature>
<evidence type="ECO:0000256" key="2">
    <source>
        <dbReference type="ARBA" id="ARBA00022475"/>
    </source>
</evidence>
<dbReference type="Pfam" id="PF00015">
    <property type="entry name" value="MCPsignal"/>
    <property type="match status" value="1"/>
</dbReference>
<reference evidence="13 14" key="1">
    <citation type="submission" date="2018-05" db="EMBL/GenBank/DDBJ databases">
        <title>Genomic Encyclopedia of Type Strains, Phase IV (KMG-IV): sequencing the most valuable type-strain genomes for metagenomic binning, comparative biology and taxonomic classification.</title>
        <authorList>
            <person name="Goeker M."/>
        </authorList>
    </citation>
    <scope>NUCLEOTIDE SEQUENCE [LARGE SCALE GENOMIC DNA]</scope>
    <source>
        <strain evidence="13 14">DSM 18773</strain>
    </source>
</reference>
<dbReference type="PROSITE" id="PS50111">
    <property type="entry name" value="CHEMOTAXIS_TRANSDUC_2"/>
    <property type="match status" value="1"/>
</dbReference>
<dbReference type="Pfam" id="PF00672">
    <property type="entry name" value="HAMP"/>
    <property type="match status" value="1"/>
</dbReference>
<accession>A0A316D891</accession>
<dbReference type="Proteomes" id="UP000245634">
    <property type="component" value="Unassembled WGS sequence"/>
</dbReference>
<dbReference type="CDD" id="cd12913">
    <property type="entry name" value="PDC1_MCP_like"/>
    <property type="match status" value="1"/>
</dbReference>
<protein>
    <submittedName>
        <fullName evidence="13">Methyl-accepting chemotaxis sensory transducer with Cache sensor</fullName>
    </submittedName>
</protein>
<keyword evidence="6 10" id="KW-0472">Membrane</keyword>
<evidence type="ECO:0000256" key="5">
    <source>
        <dbReference type="ARBA" id="ARBA00022989"/>
    </source>
</evidence>
<keyword evidence="5 10" id="KW-1133">Transmembrane helix</keyword>
<dbReference type="SUPFAM" id="SSF58104">
    <property type="entry name" value="Methyl-accepting chemotaxis protein (MCP) signaling domain"/>
    <property type="match status" value="1"/>
</dbReference>
<evidence type="ECO:0000256" key="10">
    <source>
        <dbReference type="SAM" id="Phobius"/>
    </source>
</evidence>
<dbReference type="CDD" id="cd06225">
    <property type="entry name" value="HAMP"/>
    <property type="match status" value="1"/>
</dbReference>
<dbReference type="PROSITE" id="PS50885">
    <property type="entry name" value="HAMP"/>
    <property type="match status" value="1"/>
</dbReference>
<dbReference type="Gene3D" id="1.10.287.950">
    <property type="entry name" value="Methyl-accepting chemotaxis protein"/>
    <property type="match status" value="1"/>
</dbReference>